<protein>
    <recommendedName>
        <fullName evidence="5">Sterol regulatory element-binding protein cleavage-activating protein</fullName>
    </recommendedName>
</protein>
<evidence type="ECO:0000313" key="24">
    <source>
        <dbReference type="EMBL" id="CAD7397829.1"/>
    </source>
</evidence>
<dbReference type="InterPro" id="IPR053958">
    <property type="entry name" value="HMGCR/SNAP/NPC1-like_SSD"/>
</dbReference>
<evidence type="ECO:0000256" key="15">
    <source>
        <dbReference type="ARBA" id="ARBA00023136"/>
    </source>
</evidence>
<evidence type="ECO:0000256" key="19">
    <source>
        <dbReference type="ARBA" id="ARBA00045958"/>
    </source>
</evidence>
<gene>
    <name evidence="24" type="ORF">TCEB3V08_LOCUS4222</name>
</gene>
<keyword evidence="15 22" id="KW-0472">Membrane</keyword>
<evidence type="ECO:0000256" key="1">
    <source>
        <dbReference type="ARBA" id="ARBA00004477"/>
    </source>
</evidence>
<comment type="function">
    <text evidence="19">Escort protein required for cholesterol as well as lipid homeostasis. Regulates export of the SCAP-SREBP complex from the endoplasmic reticulum to the Golgi upon low cholesterol, thereby regulating the processing of sterol regulatory element-binding proteins (SREBPs) SREBF1/SREBP1 and SREBF2/SREBP2. At high sterol concentrations, formation of a ternary complex with INSIG (INSIG1 or INSIG2) leads to mask the ER export signal in SCAP, promoting retention of the complex in the endoplasmic reticulum. Low sterol concentrations trigger release of INSIG, a conformational change in the SSD domain of SCAP, unmasking of the ER export signal, promoting recruitment into COPII-coated vesicles and transport of the SCAP-SREBP to the Golgi: in the Golgi, SREBPs are then processed, releasing the transcription factor fragment of SREBPs from the membrane, its import into the nucleus and up-regulation of LDLR, INSIG1 and the mevalonate pathway. Binds cholesterol via its SSD domain.</text>
</comment>
<keyword evidence="14" id="KW-0446">Lipid-binding</keyword>
<comment type="similarity">
    <text evidence="4">Belongs to the WD repeat SCAP family.</text>
</comment>
<dbReference type="InterPro" id="IPR015943">
    <property type="entry name" value="WD40/YVTN_repeat-like_dom_sf"/>
</dbReference>
<feature type="repeat" description="WD" evidence="20">
    <location>
        <begin position="843"/>
        <end position="882"/>
    </location>
</feature>
<keyword evidence="8 22" id="KW-0812">Transmembrane</keyword>
<evidence type="ECO:0000256" key="22">
    <source>
        <dbReference type="SAM" id="Phobius"/>
    </source>
</evidence>
<reference evidence="24" key="1">
    <citation type="submission" date="2020-11" db="EMBL/GenBank/DDBJ databases">
        <authorList>
            <person name="Tran Van P."/>
        </authorList>
    </citation>
    <scope>NUCLEOTIDE SEQUENCE</scope>
</reference>
<feature type="region of interest" description="Disordered" evidence="21">
    <location>
        <begin position="899"/>
        <end position="938"/>
    </location>
</feature>
<dbReference type="GO" id="GO:0000139">
    <property type="term" value="C:Golgi membrane"/>
    <property type="evidence" value="ECO:0007669"/>
    <property type="project" value="UniProtKB-SubCell"/>
</dbReference>
<evidence type="ECO:0000256" key="11">
    <source>
        <dbReference type="ARBA" id="ARBA00022989"/>
    </source>
</evidence>
<keyword evidence="11 22" id="KW-1133">Transmembrane helix</keyword>
<evidence type="ECO:0000256" key="12">
    <source>
        <dbReference type="ARBA" id="ARBA00023034"/>
    </source>
</evidence>
<evidence type="ECO:0000256" key="20">
    <source>
        <dbReference type="PROSITE-ProRule" id="PRU00221"/>
    </source>
</evidence>
<dbReference type="GO" id="GO:0032936">
    <property type="term" value="C:SREBP-SCAP complex"/>
    <property type="evidence" value="ECO:0007669"/>
    <property type="project" value="TreeGrafter"/>
</dbReference>
<dbReference type="PANTHER" id="PTHR46378:SF1">
    <property type="entry name" value="STEROL REGULATORY ELEMENT-BINDING PROTEIN CLEAVAGE-ACTIVATING PROTEIN"/>
    <property type="match status" value="1"/>
</dbReference>
<dbReference type="Gene3D" id="2.130.10.10">
    <property type="entry name" value="YVTN repeat-like/Quinoprotein amine dehydrogenase"/>
    <property type="match status" value="1"/>
</dbReference>
<keyword evidence="18" id="KW-0753">Steroid metabolism</keyword>
<evidence type="ECO:0000256" key="10">
    <source>
        <dbReference type="ARBA" id="ARBA00022824"/>
    </source>
</evidence>
<accession>A0A7R9GVL2</accession>
<evidence type="ECO:0000256" key="7">
    <source>
        <dbReference type="ARBA" id="ARBA00022574"/>
    </source>
</evidence>
<keyword evidence="13" id="KW-0443">Lipid metabolism</keyword>
<dbReference type="GO" id="GO:0005789">
    <property type="term" value="C:endoplasmic reticulum membrane"/>
    <property type="evidence" value="ECO:0007669"/>
    <property type="project" value="UniProtKB-SubCell"/>
</dbReference>
<feature type="domain" description="SSD" evidence="23">
    <location>
        <begin position="297"/>
        <end position="455"/>
    </location>
</feature>
<dbReference type="PANTHER" id="PTHR46378">
    <property type="entry name" value="STEROL REGULATORY ELEMENT-BINDING PROTEIN CLEAVAGE-ACTIVATING PROTEIN"/>
    <property type="match status" value="1"/>
</dbReference>
<feature type="transmembrane region" description="Helical" evidence="22">
    <location>
        <begin position="298"/>
        <end position="316"/>
    </location>
</feature>
<feature type="transmembrane region" description="Helical" evidence="22">
    <location>
        <begin position="361"/>
        <end position="378"/>
    </location>
</feature>
<dbReference type="SUPFAM" id="SSF50978">
    <property type="entry name" value="WD40 repeat-like"/>
    <property type="match status" value="1"/>
</dbReference>
<comment type="subcellular location">
    <subcellularLocation>
        <location evidence="2">Cytoplasmic vesicle</location>
        <location evidence="2">COPII-coated vesicle membrane</location>
        <topology evidence="2">Multi-pass membrane protein</topology>
    </subcellularLocation>
    <subcellularLocation>
        <location evidence="1">Endoplasmic reticulum membrane</location>
        <topology evidence="1">Multi-pass membrane protein</topology>
    </subcellularLocation>
    <subcellularLocation>
        <location evidence="3">Golgi apparatus membrane</location>
        <topology evidence="3">Multi-pass membrane protein</topology>
    </subcellularLocation>
</comment>
<proteinExistence type="inferred from homology"/>
<dbReference type="PROSITE" id="PS50082">
    <property type="entry name" value="WD_REPEATS_2"/>
    <property type="match status" value="1"/>
</dbReference>
<dbReference type="InterPro" id="IPR036322">
    <property type="entry name" value="WD40_repeat_dom_sf"/>
</dbReference>
<keyword evidence="9" id="KW-0677">Repeat</keyword>
<dbReference type="EMBL" id="OC317585">
    <property type="protein sequence ID" value="CAD7397829.1"/>
    <property type="molecule type" value="Genomic_DNA"/>
</dbReference>
<keyword evidence="16" id="KW-1207">Sterol metabolism</keyword>
<dbReference type="Pfam" id="PF00400">
    <property type="entry name" value="WD40"/>
    <property type="match status" value="1"/>
</dbReference>
<dbReference type="GO" id="GO:0032933">
    <property type="term" value="P:SREBP signaling pathway"/>
    <property type="evidence" value="ECO:0007669"/>
    <property type="project" value="InterPro"/>
</dbReference>
<evidence type="ECO:0000256" key="4">
    <source>
        <dbReference type="ARBA" id="ARBA00007410"/>
    </source>
</evidence>
<evidence type="ECO:0000256" key="17">
    <source>
        <dbReference type="ARBA" id="ARBA00023180"/>
    </source>
</evidence>
<dbReference type="PROSITE" id="PS50156">
    <property type="entry name" value="SSD"/>
    <property type="match status" value="1"/>
</dbReference>
<feature type="transmembrane region" description="Helical" evidence="22">
    <location>
        <begin position="21"/>
        <end position="51"/>
    </location>
</feature>
<feature type="transmembrane region" description="Helical" evidence="22">
    <location>
        <begin position="783"/>
        <end position="805"/>
    </location>
</feature>
<evidence type="ECO:0000256" key="13">
    <source>
        <dbReference type="ARBA" id="ARBA00023098"/>
    </source>
</evidence>
<keyword evidence="12" id="KW-0333">Golgi apparatus</keyword>
<dbReference type="GO" id="GO:0032934">
    <property type="term" value="F:sterol binding"/>
    <property type="evidence" value="ECO:0007669"/>
    <property type="project" value="InterPro"/>
</dbReference>
<dbReference type="SUPFAM" id="SSF82866">
    <property type="entry name" value="Multidrug efflux transporter AcrB transmembrane domain"/>
    <property type="match status" value="1"/>
</dbReference>
<evidence type="ECO:0000256" key="6">
    <source>
        <dbReference type="ARBA" id="ARBA00022548"/>
    </source>
</evidence>
<evidence type="ECO:0000256" key="21">
    <source>
        <dbReference type="SAM" id="MobiDB-lite"/>
    </source>
</evidence>
<dbReference type="InterPro" id="IPR030225">
    <property type="entry name" value="SCAP"/>
</dbReference>
<keyword evidence="7 20" id="KW-0853">WD repeat</keyword>
<dbReference type="GO" id="GO:0012507">
    <property type="term" value="C:ER to Golgi transport vesicle membrane"/>
    <property type="evidence" value="ECO:0007669"/>
    <property type="project" value="UniProtKB-SubCell"/>
</dbReference>
<keyword evidence="6" id="KW-0153">Cholesterol metabolism</keyword>
<dbReference type="GO" id="GO:0045540">
    <property type="term" value="P:regulation of cholesterol biosynthetic process"/>
    <property type="evidence" value="ECO:0007669"/>
    <property type="project" value="TreeGrafter"/>
</dbReference>
<name>A0A7R9GVL2_TIMCR</name>
<feature type="transmembrane region" description="Helical" evidence="22">
    <location>
        <begin position="561"/>
        <end position="579"/>
    </location>
</feature>
<dbReference type="SMART" id="SM00320">
    <property type="entry name" value="WD40"/>
    <property type="match status" value="5"/>
</dbReference>
<dbReference type="InterPro" id="IPR057042">
    <property type="entry name" value="Beta-prop_SCAP"/>
</dbReference>
<evidence type="ECO:0000256" key="8">
    <source>
        <dbReference type="ARBA" id="ARBA00022692"/>
    </source>
</evidence>
<keyword evidence="17" id="KW-0325">Glycoprotein</keyword>
<evidence type="ECO:0000256" key="14">
    <source>
        <dbReference type="ARBA" id="ARBA00023121"/>
    </source>
</evidence>
<dbReference type="Pfam" id="PF24017">
    <property type="entry name" value="Beta-prop_SCAP"/>
    <property type="match status" value="1"/>
</dbReference>
<dbReference type="Pfam" id="PF24006">
    <property type="entry name" value="SCAP_N"/>
    <property type="match status" value="1"/>
</dbReference>
<dbReference type="InterPro" id="IPR001680">
    <property type="entry name" value="WD40_rpt"/>
</dbReference>
<evidence type="ECO:0000259" key="23">
    <source>
        <dbReference type="PROSITE" id="PS50156"/>
    </source>
</evidence>
<sequence length="1502" mass="167193">MVSRSGHEPTRSLPERVGQLYYAHGLFCSSHPFPVITFALLVVLVCCYPLLNLPLPGSVPQQLWSPVENASILVNGSHETGAQRARWFTGSPSFYVQQVVVKTAVAPWTRELVLTDAFRAPLAEVFKLLEVIRNYQHKGSSKTLNHVCLHIEAVKLKPDKRLVLPEYNCLMLSPANLWQQNPNKFFQDVSLLGTIYSYQNFQKGKMSLAEILFGLNMKETGIKRYPLSTRQRILQYAVTIFLKEYDIEFLDGLRQKLARVYPLNQPDESLIINNLLSSTESSQILHIYFPGQFNYHEFVPLTITYFLLFLYLYFSVRKIELVKSKAGIAFSAVITVLASLSMSIGLCFFFGLTFTMNGKEVFPYLVVVVGLENVLVLTKSVMSTPTHLDVKIRVAQGLSREGWSITKNLLTEVTILTVGLFTFVPAIQEFCIFAVVGLISDFFLQMLFFSTVLAIDIHRMELSSDPHHQFRIHMNHTTSQLHRTSFRQPRYPTPGSPENTLLMKRNIIRSKSHPKLNGFSGDLASPSSYPTNVVASLGASPSLAKIPKRLRLVHFWARTRIFQRAFMVCMVVWISTIVYNSGLVENLFQLTQSEKASLPPGDLSSYYRLAEKFSSSDENITEATEHSDTVVRLDPVGLADEGRLSTSPVDVKESTPKVDVIFDGSSTEGSDISSRLRHIGLDSWHNLSPYHWPSILSLYNISLAGQYISILPCMRISHVVTPDQARHLRNPEEKAQHFEWQSLAAALDPLDFSHGEVRKTPIHPASGSISSEVPFVPSSPMELFLTSVLCIISVIVLAYTMVVLYRCVCSRHYAEWRASWAVDGEMVQDGGTHVVLDAVPLVLDGHAQEVECLATDGIMLVSSCLAGQLRVWDSLSGEALATIDRKLYFTSTQKNMTATIEGDQEDLPLSDYESGSPPSRGEHMGESPTLNPRKSSGHLWNMPDLRPAINTNFYGLRCISKNQESANDANKSLFDFGTKYSSMYEDYKKSLLNDEDSAIEEIDDRASARLPSSTWQSGSDGVCKNTFPLSYCRSSQDTLSRSLSSDFNTGSLSKQGFPQNTRRSLELGSVLRNDSSGELLSNFSEYANSSCSVCHNSEKNSCLRRCSVALEENLCERTLVHEHNVNEKNCERPDNRSRPWAIKGEPLHRTHSRGHLDSPSPAEPSSLQGCANPTIVPPIWCVDCEENLIVVGCANGRLEFWEGSTGTFKCMFEDGSGMGVTAVKMIGNRVVAAKLSGLVDFLEMESYSSGRQNDWGSTSYRRTHVRTGSADSVLGCDGGLSHGFNENIRCIRLNTTKAHQQPITVLDSEGGRVLTGSQDHTLKVFRLEDQLPLYTLHGHCGPITCLFIDRISPTMSGSGSQDGLLCVWDLISGTCMYSIQAHDGSITALTHSASYVISLGTDERLCFWERFQGHLLNTIQVLANALVVLSSTAEDGEIEVRISGSLVVWDVRTGVPVRVVKLGHNDGCVFVKHIMLLRDSVACDYGNQLRIVHFPLITDKCE</sequence>
<keyword evidence="10" id="KW-0256">Endoplasmic reticulum</keyword>
<evidence type="ECO:0000256" key="2">
    <source>
        <dbReference type="ARBA" id="ARBA00004557"/>
    </source>
</evidence>
<evidence type="ECO:0000256" key="18">
    <source>
        <dbReference type="ARBA" id="ARBA00023221"/>
    </source>
</evidence>
<dbReference type="InterPro" id="IPR057041">
    <property type="entry name" value="SCAP_N"/>
</dbReference>
<evidence type="ECO:0000256" key="9">
    <source>
        <dbReference type="ARBA" id="ARBA00022737"/>
    </source>
</evidence>
<feature type="transmembrane region" description="Helical" evidence="22">
    <location>
        <begin position="328"/>
        <end position="355"/>
    </location>
</feature>
<evidence type="ECO:0000256" key="3">
    <source>
        <dbReference type="ARBA" id="ARBA00004653"/>
    </source>
</evidence>
<dbReference type="Pfam" id="PF12349">
    <property type="entry name" value="Sterol-sensing"/>
    <property type="match status" value="1"/>
</dbReference>
<dbReference type="GO" id="GO:0008203">
    <property type="term" value="P:cholesterol metabolic process"/>
    <property type="evidence" value="ECO:0007669"/>
    <property type="project" value="UniProtKB-KW"/>
</dbReference>
<evidence type="ECO:0000256" key="5">
    <source>
        <dbReference type="ARBA" id="ARBA00019541"/>
    </source>
</evidence>
<dbReference type="InterPro" id="IPR000731">
    <property type="entry name" value="SSD"/>
</dbReference>
<organism evidence="24">
    <name type="scientific">Timema cristinae</name>
    <name type="common">Walking stick</name>
    <dbReference type="NCBI Taxonomy" id="61476"/>
    <lineage>
        <taxon>Eukaryota</taxon>
        <taxon>Metazoa</taxon>
        <taxon>Ecdysozoa</taxon>
        <taxon>Arthropoda</taxon>
        <taxon>Hexapoda</taxon>
        <taxon>Insecta</taxon>
        <taxon>Pterygota</taxon>
        <taxon>Neoptera</taxon>
        <taxon>Polyneoptera</taxon>
        <taxon>Phasmatodea</taxon>
        <taxon>Timematodea</taxon>
        <taxon>Timematoidea</taxon>
        <taxon>Timematidae</taxon>
        <taxon>Timema</taxon>
    </lineage>
</organism>
<evidence type="ECO:0000256" key="16">
    <source>
        <dbReference type="ARBA" id="ARBA00023166"/>
    </source>
</evidence>